<sequence>MVKFDAGVGRGELPADLALVVVGCGLPGGEFGVEDVEVVDPAGQALAGQGGQLDLGDVEPGAVLGCVVDLEPLGQRACFGWLERFVERTEGVRVEVVHDQDDPLRVGVVDVDKLIDFRGPVDPGPLRPGVDPAAAGEGLDPHEDRAGAVPDVLGVFFEVVARAGRDRIAGVAEELVWLFVHTDHRNGRVVGAVVDLQHVLHPRDELAVGFGRDRPARFQVRTKPPFFRVRPIVE</sequence>
<gene>
    <name evidence="1" type="ORF">SDC9_88062</name>
</gene>
<dbReference type="AlphaFoldDB" id="A0A644ZL05"/>
<reference evidence="1" key="1">
    <citation type="submission" date="2019-08" db="EMBL/GenBank/DDBJ databases">
        <authorList>
            <person name="Kucharzyk K."/>
            <person name="Murdoch R.W."/>
            <person name="Higgins S."/>
            <person name="Loffler F."/>
        </authorList>
    </citation>
    <scope>NUCLEOTIDE SEQUENCE</scope>
</reference>
<protein>
    <submittedName>
        <fullName evidence="1">Uncharacterized protein</fullName>
    </submittedName>
</protein>
<name>A0A644ZL05_9ZZZZ</name>
<comment type="caution">
    <text evidence="1">The sequence shown here is derived from an EMBL/GenBank/DDBJ whole genome shotgun (WGS) entry which is preliminary data.</text>
</comment>
<organism evidence="1">
    <name type="scientific">bioreactor metagenome</name>
    <dbReference type="NCBI Taxonomy" id="1076179"/>
    <lineage>
        <taxon>unclassified sequences</taxon>
        <taxon>metagenomes</taxon>
        <taxon>ecological metagenomes</taxon>
    </lineage>
</organism>
<evidence type="ECO:0000313" key="1">
    <source>
        <dbReference type="EMBL" id="MPM41407.1"/>
    </source>
</evidence>
<dbReference type="EMBL" id="VSSQ01009361">
    <property type="protein sequence ID" value="MPM41407.1"/>
    <property type="molecule type" value="Genomic_DNA"/>
</dbReference>
<proteinExistence type="predicted"/>
<accession>A0A644ZL05</accession>